<dbReference type="PROSITE" id="PS50889">
    <property type="entry name" value="S4"/>
    <property type="match status" value="1"/>
</dbReference>
<dbReference type="Pfam" id="PF17774">
    <property type="entry name" value="YlmH_RBD"/>
    <property type="match status" value="1"/>
</dbReference>
<dbReference type="InterPro" id="IPR036986">
    <property type="entry name" value="S4_RNA-bd_sf"/>
</dbReference>
<accession>A0A2N5GNQ7</accession>
<dbReference type="SUPFAM" id="SSF55174">
    <property type="entry name" value="Alpha-L RNA-binding motif"/>
    <property type="match status" value="1"/>
</dbReference>
<name>A0A2N5GNQ7_9BACI</name>
<organism evidence="3 5">
    <name type="scientific">Bacillus canaveralius</name>
    <dbReference type="NCBI Taxonomy" id="1403243"/>
    <lineage>
        <taxon>Bacteria</taxon>
        <taxon>Bacillati</taxon>
        <taxon>Bacillota</taxon>
        <taxon>Bacilli</taxon>
        <taxon>Bacillales</taxon>
        <taxon>Bacillaceae</taxon>
        <taxon>Bacillus</taxon>
    </lineage>
</organism>
<protein>
    <submittedName>
        <fullName evidence="3">RNA-binding protein</fullName>
    </submittedName>
</protein>
<dbReference type="Pfam" id="PF21278">
    <property type="entry name" value="YlmH_1st"/>
    <property type="match status" value="1"/>
</dbReference>
<dbReference type="SMART" id="SM00363">
    <property type="entry name" value="S4"/>
    <property type="match status" value="1"/>
</dbReference>
<dbReference type="RefSeq" id="WP_101576543.1">
    <property type="nucleotide sequence ID" value="NZ_PGVA01000014.1"/>
</dbReference>
<gene>
    <name evidence="3" type="ORF">CU635_07465</name>
    <name evidence="4" type="ORF">CVD25_12540</name>
</gene>
<dbReference type="Proteomes" id="UP000235114">
    <property type="component" value="Unassembled WGS sequence"/>
</dbReference>
<dbReference type="InterPro" id="IPR048443">
    <property type="entry name" value="RqcP2_N"/>
</dbReference>
<proteinExistence type="predicted"/>
<evidence type="ECO:0000313" key="3">
    <source>
        <dbReference type="EMBL" id="PLR84135.1"/>
    </source>
</evidence>
<dbReference type="Gene3D" id="3.10.290.10">
    <property type="entry name" value="RNA-binding S4 domain"/>
    <property type="match status" value="1"/>
</dbReference>
<evidence type="ECO:0000313" key="6">
    <source>
        <dbReference type="Proteomes" id="UP000235114"/>
    </source>
</evidence>
<keyword evidence="6" id="KW-1185">Reference proteome</keyword>
<dbReference type="OrthoDB" id="9812787at2"/>
<sequence>MSIYQHFRPEERDFIDLVHQWKDYVESTYSAKLTDFLDPREQQIVTTILGRHAELQFGLFGGSETTERQRAIFYPEYMSVVQEDFQISLFEIAYPAKFVTIEHRQVLGSLMSLGLKRGKFGDILVDQDRVQFFAAKEIADYVRNQLQSVGKAAVRIEEIPLEHALSVAEAWSELSATISSLRLDTVIAGLYNLSRQKAQLLIQQGIVKVNWSTIESTSFECGAGDIISIKGYGRCKLISIEGKTKKDKWKITAGRQK</sequence>
<dbReference type="InterPro" id="IPR012677">
    <property type="entry name" value="Nucleotide-bd_a/b_plait_sf"/>
</dbReference>
<evidence type="ECO:0000259" key="2">
    <source>
        <dbReference type="SMART" id="SM00363"/>
    </source>
</evidence>
<reference evidence="4 6" key="2">
    <citation type="submission" date="2017-12" db="EMBL/GenBank/DDBJ databases">
        <title>Comparative Functional Genomics of Dry Heat Resistant strains isolated from the Viking Spacecraft.</title>
        <authorList>
            <person name="Seuylemezian A."/>
            <person name="Cooper K."/>
            <person name="Vaishampayan P."/>
        </authorList>
    </citation>
    <scope>NUCLEOTIDE SEQUENCE [LARGE SCALE GENOMIC DNA]</scope>
    <source>
        <strain evidence="4 6">ATCC 29669</strain>
    </source>
</reference>
<dbReference type="InterPro" id="IPR040591">
    <property type="entry name" value="RqcP2_RBD"/>
</dbReference>
<comment type="caution">
    <text evidence="3">The sequence shown here is derived from an EMBL/GenBank/DDBJ whole genome shotgun (WGS) entry which is preliminary data.</text>
</comment>
<dbReference type="InterPro" id="IPR002942">
    <property type="entry name" value="S4_RNA-bd"/>
</dbReference>
<dbReference type="EMBL" id="PGVD01000033">
    <property type="protein sequence ID" value="PLR96219.1"/>
    <property type="molecule type" value="Genomic_DNA"/>
</dbReference>
<dbReference type="PANTHER" id="PTHR13633">
    <property type="entry name" value="MITOCHONDRIAL TRANSCRIPTION RESCUE FACTOR 1"/>
    <property type="match status" value="1"/>
</dbReference>
<evidence type="ECO:0000313" key="4">
    <source>
        <dbReference type="EMBL" id="PLR96219.1"/>
    </source>
</evidence>
<reference evidence="3 5" key="1">
    <citation type="submission" date="2017-11" db="EMBL/GenBank/DDBJ databases">
        <title>Comparitive Functional Genomics of Dry Heat Resistant strains isolated from the Viking Spacecraft.</title>
        <authorList>
            <person name="Seuylemezian A."/>
            <person name="Cooper K."/>
            <person name="Vaishampayan P."/>
        </authorList>
    </citation>
    <scope>NUCLEOTIDE SEQUENCE [LARGE SCALE GENOMIC DNA]</scope>
    <source>
        <strain evidence="3 5">M4.6</strain>
    </source>
</reference>
<evidence type="ECO:0000256" key="1">
    <source>
        <dbReference type="PROSITE-ProRule" id="PRU00182"/>
    </source>
</evidence>
<keyword evidence="1" id="KW-0694">RNA-binding</keyword>
<dbReference type="GO" id="GO:0003723">
    <property type="term" value="F:RNA binding"/>
    <property type="evidence" value="ECO:0007669"/>
    <property type="project" value="UniProtKB-KW"/>
</dbReference>
<dbReference type="Gene3D" id="3.30.1370.160">
    <property type="match status" value="1"/>
</dbReference>
<dbReference type="Proteomes" id="UP000234951">
    <property type="component" value="Unassembled WGS sequence"/>
</dbReference>
<dbReference type="Pfam" id="PF01479">
    <property type="entry name" value="S4"/>
    <property type="match status" value="1"/>
</dbReference>
<dbReference type="PANTHER" id="PTHR13633:SF3">
    <property type="entry name" value="MITOCHONDRIAL TRANSCRIPTION RESCUE FACTOR 1"/>
    <property type="match status" value="1"/>
</dbReference>
<evidence type="ECO:0000313" key="5">
    <source>
        <dbReference type="Proteomes" id="UP000234951"/>
    </source>
</evidence>
<dbReference type="CDD" id="cd00165">
    <property type="entry name" value="S4"/>
    <property type="match status" value="1"/>
</dbReference>
<dbReference type="Gene3D" id="3.30.70.330">
    <property type="match status" value="1"/>
</dbReference>
<feature type="domain" description="RNA-binding S4" evidence="2">
    <location>
        <begin position="181"/>
        <end position="238"/>
    </location>
</feature>
<dbReference type="AlphaFoldDB" id="A0A2N5GNQ7"/>
<dbReference type="EMBL" id="PGVA01000014">
    <property type="protein sequence ID" value="PLR84135.1"/>
    <property type="molecule type" value="Genomic_DNA"/>
</dbReference>